<comment type="caution">
    <text evidence="3">The sequence shown here is derived from an EMBL/GenBank/DDBJ whole genome shotgun (WGS) entry which is preliminary data.</text>
</comment>
<evidence type="ECO:0000313" key="4">
    <source>
        <dbReference type="Proteomes" id="UP000326757"/>
    </source>
</evidence>
<feature type="compositionally biased region" description="Polar residues" evidence="1">
    <location>
        <begin position="56"/>
        <end position="65"/>
    </location>
</feature>
<dbReference type="SUPFAM" id="SSF54695">
    <property type="entry name" value="POZ domain"/>
    <property type="match status" value="1"/>
</dbReference>
<feature type="compositionally biased region" description="Polar residues" evidence="1">
    <location>
        <begin position="31"/>
        <end position="47"/>
    </location>
</feature>
<dbReference type="PROSITE" id="PS50097">
    <property type="entry name" value="BTB"/>
    <property type="match status" value="1"/>
</dbReference>
<dbReference type="Proteomes" id="UP000326757">
    <property type="component" value="Unassembled WGS sequence"/>
</dbReference>
<dbReference type="CDD" id="cd18186">
    <property type="entry name" value="BTB_POZ_ZBTB_KLHL-like"/>
    <property type="match status" value="1"/>
</dbReference>
<evidence type="ECO:0000313" key="3">
    <source>
        <dbReference type="EMBL" id="KAB8291714.1"/>
    </source>
</evidence>
<accession>A0A5N6JUX8</accession>
<feature type="domain" description="BTB" evidence="2">
    <location>
        <begin position="238"/>
        <end position="311"/>
    </location>
</feature>
<dbReference type="PANTHER" id="PTHR47843:SF5">
    <property type="entry name" value="BTB_POZ DOMAIN PROTEIN"/>
    <property type="match status" value="1"/>
</dbReference>
<dbReference type="InterPro" id="IPR000210">
    <property type="entry name" value="BTB/POZ_dom"/>
</dbReference>
<feature type="region of interest" description="Disordered" evidence="1">
    <location>
        <begin position="1"/>
        <end position="104"/>
    </location>
</feature>
<sequence length="506" mass="56074">MPPKRTRSNIHPKPTSPKVKNQHQDYHPQLGQRQSKLQRQCRIQQLDSPSSSSSSQKYQEVSPQIKTRDYWNRERDPCSPRFSARTSPQSRNVRKGHGYKDREGCSSRSLRFYAGRLDRGSGIGLMEGKKKDERDAGDQRSIQKMVMLENTLKGDEGSSVDERERGRARSLSDVAGGYAGYAGYTGVRMDNGGVGSGCGFGVGGRVFRGREPELEVNEVVLEGPLVALKGALLAGRFSDLTIVHDLRVWNAHKVVVCSQSAVLESMIDSIGVGNMFGNQARPSILNLTTFPLDSVIALMEYLYTSAYSIPSPPAGSPPSSSTYASGPSYSLPLHEQIFYLAVHLEIPALETLATASFRHTLNTQISNLEIYFSSITRIYDKTTEEHPGLRNSLVEAAVQELGGLLGQEGVKKSLWKAMSANEEFWEGVLRLLGSTGDVEIREVVREVRVPVEVERIVEKIVEKEVQVEGDDRILCLQCGPLDEDEDKYVLACHCRVCGEEKKLILV</sequence>
<dbReference type="Gene3D" id="3.30.710.10">
    <property type="entry name" value="Potassium Channel Kv1.1, Chain A"/>
    <property type="match status" value="1"/>
</dbReference>
<feature type="compositionally biased region" description="Basic residues" evidence="1">
    <location>
        <begin position="1"/>
        <end position="10"/>
    </location>
</feature>
<gene>
    <name evidence="3" type="ORF">EYC80_006512</name>
</gene>
<dbReference type="PANTHER" id="PTHR47843">
    <property type="entry name" value="BTB DOMAIN-CONTAINING PROTEIN-RELATED"/>
    <property type="match status" value="1"/>
</dbReference>
<reference evidence="3 4" key="1">
    <citation type="submission" date="2019-06" db="EMBL/GenBank/DDBJ databases">
        <title>Genome Sequence of the Brown Rot Fungal Pathogen Monilinia laxa.</title>
        <authorList>
            <person name="De Miccolis Angelini R.M."/>
            <person name="Landi L."/>
            <person name="Abate D."/>
            <person name="Pollastro S."/>
            <person name="Romanazzi G."/>
            <person name="Faretra F."/>
        </authorList>
    </citation>
    <scope>NUCLEOTIDE SEQUENCE [LARGE SCALE GENOMIC DNA]</scope>
    <source>
        <strain evidence="3 4">Mlax316</strain>
    </source>
</reference>
<name>A0A5N6JUX8_MONLA</name>
<organism evidence="3 4">
    <name type="scientific">Monilinia laxa</name>
    <name type="common">Brown rot fungus</name>
    <name type="synonym">Sclerotinia laxa</name>
    <dbReference type="NCBI Taxonomy" id="61186"/>
    <lineage>
        <taxon>Eukaryota</taxon>
        <taxon>Fungi</taxon>
        <taxon>Dikarya</taxon>
        <taxon>Ascomycota</taxon>
        <taxon>Pezizomycotina</taxon>
        <taxon>Leotiomycetes</taxon>
        <taxon>Helotiales</taxon>
        <taxon>Sclerotiniaceae</taxon>
        <taxon>Monilinia</taxon>
    </lineage>
</organism>
<dbReference type="Pfam" id="PF00651">
    <property type="entry name" value="BTB"/>
    <property type="match status" value="1"/>
</dbReference>
<evidence type="ECO:0000256" key="1">
    <source>
        <dbReference type="SAM" id="MobiDB-lite"/>
    </source>
</evidence>
<proteinExistence type="predicted"/>
<evidence type="ECO:0000259" key="2">
    <source>
        <dbReference type="PROSITE" id="PS50097"/>
    </source>
</evidence>
<feature type="compositionally biased region" description="Basic and acidic residues" evidence="1">
    <location>
        <begin position="66"/>
        <end position="78"/>
    </location>
</feature>
<protein>
    <recommendedName>
        <fullName evidence="2">BTB domain-containing protein</fullName>
    </recommendedName>
</protein>
<dbReference type="OrthoDB" id="6359816at2759"/>
<keyword evidence="4" id="KW-1185">Reference proteome</keyword>
<dbReference type="InterPro" id="IPR011333">
    <property type="entry name" value="SKP1/BTB/POZ_sf"/>
</dbReference>
<dbReference type="AlphaFoldDB" id="A0A5N6JUX8"/>
<dbReference type="EMBL" id="VIGI01000014">
    <property type="protein sequence ID" value="KAB8291714.1"/>
    <property type="molecule type" value="Genomic_DNA"/>
</dbReference>